<dbReference type="Proteomes" id="UP000507245">
    <property type="component" value="Unassembled WGS sequence"/>
</dbReference>
<organism evidence="2 3">
    <name type="scientific">Prunus armeniaca</name>
    <name type="common">Apricot</name>
    <name type="synonym">Armeniaca vulgaris</name>
    <dbReference type="NCBI Taxonomy" id="36596"/>
    <lineage>
        <taxon>Eukaryota</taxon>
        <taxon>Viridiplantae</taxon>
        <taxon>Streptophyta</taxon>
        <taxon>Embryophyta</taxon>
        <taxon>Tracheophyta</taxon>
        <taxon>Spermatophyta</taxon>
        <taxon>Magnoliopsida</taxon>
        <taxon>eudicotyledons</taxon>
        <taxon>Gunneridae</taxon>
        <taxon>Pentapetalae</taxon>
        <taxon>rosids</taxon>
        <taxon>fabids</taxon>
        <taxon>Rosales</taxon>
        <taxon>Rosaceae</taxon>
        <taxon>Amygdaloideae</taxon>
        <taxon>Amygdaleae</taxon>
        <taxon>Prunus</taxon>
    </lineage>
</organism>
<keyword evidence="3" id="KW-1185">Reference proteome</keyword>
<evidence type="ECO:0000313" key="3">
    <source>
        <dbReference type="Proteomes" id="UP000507245"/>
    </source>
</evidence>
<accession>A0A6J5Y1Y7</accession>
<evidence type="ECO:0000256" key="1">
    <source>
        <dbReference type="SAM" id="MobiDB-lite"/>
    </source>
</evidence>
<dbReference type="AlphaFoldDB" id="A0A6J5Y1Y7"/>
<dbReference type="EMBL" id="CAEKKB010000007">
    <property type="protein sequence ID" value="CAB4317965.1"/>
    <property type="molecule type" value="Genomic_DNA"/>
</dbReference>
<feature type="region of interest" description="Disordered" evidence="1">
    <location>
        <begin position="1"/>
        <end position="33"/>
    </location>
</feature>
<gene>
    <name evidence="2" type="ORF">ORAREDHAP_LOCUS44931</name>
</gene>
<evidence type="ECO:0000313" key="2">
    <source>
        <dbReference type="EMBL" id="CAB4317965.1"/>
    </source>
</evidence>
<reference evidence="3" key="1">
    <citation type="journal article" date="2020" name="Genome Biol.">
        <title>Gamete binning: chromosome-level and haplotype-resolved genome assembly enabled by high-throughput single-cell sequencing of gamete genomes.</title>
        <authorList>
            <person name="Campoy J.A."/>
            <person name="Sun H."/>
            <person name="Goel M."/>
            <person name="Jiao W.-B."/>
            <person name="Folz-Donahue K."/>
            <person name="Wang N."/>
            <person name="Rubio M."/>
            <person name="Liu C."/>
            <person name="Kukat C."/>
            <person name="Ruiz D."/>
            <person name="Huettel B."/>
            <person name="Schneeberger K."/>
        </authorList>
    </citation>
    <scope>NUCLEOTIDE SEQUENCE [LARGE SCALE GENOMIC DNA]</scope>
    <source>
        <strain evidence="3">cv. Rojo Pasion</strain>
    </source>
</reference>
<sequence length="75" mass="8639">MKMSRNALRTTRARADPAKVSERERDRPTAKLSWPSQVVRREGNKTWHTCGGQRAVRCRFGGDQCPCIFVFQESE</sequence>
<proteinExistence type="predicted"/>
<feature type="compositionally biased region" description="Basic and acidic residues" evidence="1">
    <location>
        <begin position="13"/>
        <end position="29"/>
    </location>
</feature>
<name>A0A6J5Y1Y7_PRUAR</name>
<protein>
    <submittedName>
        <fullName evidence="2">Uncharacterized protein</fullName>
    </submittedName>
</protein>